<evidence type="ECO:0000313" key="1">
    <source>
        <dbReference type="EMBL" id="AAB70661.1"/>
    </source>
</evidence>
<feature type="non-terminal residue" evidence="1">
    <location>
        <position position="1"/>
    </location>
</feature>
<protein>
    <submittedName>
        <fullName evidence="1">Ddsc21 protein</fullName>
    </submittedName>
</protein>
<dbReference type="AlphaFoldDB" id="O22513"/>
<gene>
    <name evidence="1" type="primary">ddsc21</name>
</gene>
<accession>O22513</accession>
<dbReference type="PIR" id="T05729">
    <property type="entry name" value="T05729"/>
</dbReference>
<reference evidence="1" key="1">
    <citation type="submission" date="1997-08" db="EMBL/GenBank/DDBJ databases">
        <authorList>
            <person name="Chen W."/>
            <person name="Atherly A."/>
        </authorList>
    </citation>
    <scope>NUCLEOTIDE SEQUENCE</scope>
    <source>
        <tissue evidence="1">Root</tissue>
    </source>
</reference>
<dbReference type="EMBL" id="AF020001">
    <property type="protein sequence ID" value="AAB70661.1"/>
    <property type="molecule type" value="mRNA"/>
</dbReference>
<name>O22513_SOYBN</name>
<organism evidence="1">
    <name type="scientific">Glycine max</name>
    <name type="common">Soybean</name>
    <name type="synonym">Glycine hispida</name>
    <dbReference type="NCBI Taxonomy" id="3847"/>
    <lineage>
        <taxon>Eukaryota</taxon>
        <taxon>Viridiplantae</taxon>
        <taxon>Streptophyta</taxon>
        <taxon>Embryophyta</taxon>
        <taxon>Tracheophyta</taxon>
        <taxon>Spermatophyta</taxon>
        <taxon>Magnoliopsida</taxon>
        <taxon>eudicotyledons</taxon>
        <taxon>Gunneridae</taxon>
        <taxon>Pentapetalae</taxon>
        <taxon>rosids</taxon>
        <taxon>fabids</taxon>
        <taxon>Fabales</taxon>
        <taxon>Fabaceae</taxon>
        <taxon>Papilionoideae</taxon>
        <taxon>50 kb inversion clade</taxon>
        <taxon>NPAAA clade</taxon>
        <taxon>indigoferoid/millettioid clade</taxon>
        <taxon>Phaseoleae</taxon>
        <taxon>Glycine</taxon>
        <taxon>Glycine subgen. Soja</taxon>
    </lineage>
</organism>
<sequence length="300" mass="32957">GGVGKTTLLIFRNRIGGNAKDRFAIFHLARTLSQFITINHGHIYNQVNTMSNSIRSARSSASRPLPANSTSQPRCDSCSFQIMRLMGFVFQPSVCVASIGAACGSTSVVSMTSCRRWHAIDCFLRSPATAVDMYPTAINSSDHHPTKIRAALATMRGRLHAIPALFPGWTPKYPTRMALPSSLMHRLVHILIGSASPTLPNQPHNFWQKKLPENPNCTYNFNFLKKPAHLGENCPLFESVTNKVKKKKKLAHPGLNGPILKCHPGLGQSASKSISPGLCHFSARHPARPDRTVQIYAPVF</sequence>
<proteinExistence type="evidence at transcript level"/>